<dbReference type="InterPro" id="IPR003661">
    <property type="entry name" value="HisK_dim/P_dom"/>
</dbReference>
<dbReference type="EMBL" id="KN839874">
    <property type="protein sequence ID" value="KIJ60294.1"/>
    <property type="molecule type" value="Genomic_DNA"/>
</dbReference>
<dbReference type="HOGENOM" id="CLU_000445_50_4_1"/>
<evidence type="ECO:0000256" key="9">
    <source>
        <dbReference type="ARBA" id="ARBA00023012"/>
    </source>
</evidence>
<dbReference type="CDD" id="cd00082">
    <property type="entry name" value="HisKA"/>
    <property type="match status" value="1"/>
</dbReference>
<sequence length="1338" mass="146416">MRESCADSTYEPSDIKHPSQFSEVAASAFSDPTYLIPPTNSDGISQLPLNPSELGIVHLPPLPPSPSTTASEKVSSPGSSAVNAGALQRSAAPEAQKPVDHIDAASNQSLLSFNPSKTQSGSEPEQWTTTRYSHVEDEHGHHVVTGREGVLTKCEDEPIRTPGAVQGFGVLIAVEDNEEAGLLVVRQVSENARDILGLSPEYLFSLQCFTDTLPEAQADILWDNIQFLNEPQVTTEAQENSPHVFLLSGWGEPGSGTSTDTRGPNGGRSWTCWCAVHRPHVSDSGPADSALIILEFELERDAINPLYPITSATSTGSPSPESTAGTDSTGDSGDTLVSTDPGAGSTITAVSKSDQLQLTFAPEDDDDDWKPTTEDIIENTTNCAKPIPALERLRRTTSVAAQPAAAADPNSRSRRQGGRRRATNSPGVGMMDVFSVMAQINEQLGATADLETCLKVTVGIIKDLSQFHRVMVYQFDEVWNGEVVAELVDRSQSNDLYKGLHFPAADIPAQARQLYAINTVRILYNRSQPTARIVVRSKSDLEVPLNMTHSYLRAMSPIHLKYLENMGVQASFSVSVMAFGSLWGLISCHTYGHHGMRVSFPVRQMLRLLSQTISRNIERLSYARRLQIRKLINPIPHEHYSTGYVVSSADDLLALFDADYGILVIGEGAKILGPNFHGQEILVMAEYLRLKHFDAIQVSQAVIQDYPDLRLSTGLAVIAGLLYVPLSSGGKDFIALLRKGQPRNVRWAGRPNKDTMGSLQPRKSFKTWSETVAGRSRAWTEEELETAGVLSLMYSKFIDVWRQKESALQMTNLTNILLSNASHEVRTPLNHIINYLEMAMNGPLDVETRENLSRSHTASKASYLPSSAPNLLFTINDLLDLTRVESGGETSLNEPFNLRSAIEESIRIYQNEATRRGIEFVVNVKEGPKGVIGDLKKIKTVVANLTANALKYTTKGKVSVQCCIFDEPEGLRDPSQTAVEIVVSDTGCGIPSDKLESIFREFEQVESSEAKSLGTPGVGLGLAVVARIVEQLGGQLRVDSQIDVGSRFSFLIPLELSKSSSDGSSSAKTRSISSIKSRSQACSKASGLQELKNLAESLTANHMDSPTRTRRSSADVAEQATAALSEASPDSYPTTQRRREDPPEPPSLSSLAITSAHSPSLAARTQSDSDIPRPISSPDGKLRALIVEDNDVNRKLLAKRLEKDGHIVLWSTNGQEGLEMIESDREFDCILMDIQMPILNGFECTERIRELEKKSPKPPSEGRLSLRLNSRIPIFAVSASLFERQLAELIAYGLDGWILKPIDFARLRVLLKGITDPSQRKRDVYRPGCNWELGGWFQ</sequence>
<dbReference type="InterPro" id="IPR001789">
    <property type="entry name" value="Sig_transdc_resp-reg_receiver"/>
</dbReference>
<dbReference type="Pfam" id="PF00360">
    <property type="entry name" value="PHY"/>
    <property type="match status" value="1"/>
</dbReference>
<dbReference type="SMART" id="SM00448">
    <property type="entry name" value="REC"/>
    <property type="match status" value="1"/>
</dbReference>
<dbReference type="PROSITE" id="PS50046">
    <property type="entry name" value="PHYTOCHROME_2"/>
    <property type="match status" value="1"/>
</dbReference>
<evidence type="ECO:0008006" key="18">
    <source>
        <dbReference type="Google" id="ProtNLM"/>
    </source>
</evidence>
<feature type="domain" description="Histidine kinase" evidence="14">
    <location>
        <begin position="820"/>
        <end position="1056"/>
    </location>
</feature>
<dbReference type="SUPFAM" id="SSF47384">
    <property type="entry name" value="Homodimeric domain of signal transducing histidine kinase"/>
    <property type="match status" value="1"/>
</dbReference>
<dbReference type="GO" id="GO:0009584">
    <property type="term" value="P:detection of visible light"/>
    <property type="evidence" value="ECO:0007669"/>
    <property type="project" value="InterPro"/>
</dbReference>
<dbReference type="Gene3D" id="3.30.450.40">
    <property type="match status" value="1"/>
</dbReference>
<evidence type="ECO:0000256" key="1">
    <source>
        <dbReference type="ARBA" id="ARBA00022543"/>
    </source>
</evidence>
<feature type="compositionally biased region" description="Polar residues" evidence="12">
    <location>
        <begin position="70"/>
        <end position="82"/>
    </location>
</feature>
<dbReference type="Proteomes" id="UP000053820">
    <property type="component" value="Unassembled WGS sequence"/>
</dbReference>
<dbReference type="GO" id="GO:0009881">
    <property type="term" value="F:photoreceptor activity"/>
    <property type="evidence" value="ECO:0007669"/>
    <property type="project" value="UniProtKB-KW"/>
</dbReference>
<feature type="region of interest" description="Disordered" evidence="12">
    <location>
        <begin position="397"/>
        <end position="427"/>
    </location>
</feature>
<evidence type="ECO:0000256" key="3">
    <source>
        <dbReference type="ARBA" id="ARBA00022606"/>
    </source>
</evidence>
<dbReference type="SUPFAM" id="SSF52172">
    <property type="entry name" value="CheY-like"/>
    <property type="match status" value="1"/>
</dbReference>
<keyword evidence="9" id="KW-0902">Two-component regulatory system</keyword>
<dbReference type="PROSITE" id="PS50109">
    <property type="entry name" value="HIS_KIN"/>
    <property type="match status" value="1"/>
</dbReference>
<dbReference type="SUPFAM" id="SSF55781">
    <property type="entry name" value="GAF domain-like"/>
    <property type="match status" value="2"/>
</dbReference>
<feature type="region of interest" description="Disordered" evidence="12">
    <location>
        <begin position="1100"/>
        <end position="1179"/>
    </location>
</feature>
<dbReference type="PANTHER" id="PTHR43065:SF10">
    <property type="entry name" value="PEROXIDE STRESS-ACTIVATED HISTIDINE KINASE MAK3"/>
    <property type="match status" value="1"/>
</dbReference>
<feature type="modified residue" description="4-aspartylphosphate" evidence="11">
    <location>
        <position position="1233"/>
    </location>
</feature>
<dbReference type="InterPro" id="IPR011006">
    <property type="entry name" value="CheY-like_superfamily"/>
</dbReference>
<evidence type="ECO:0000259" key="15">
    <source>
        <dbReference type="PROSITE" id="PS50110"/>
    </source>
</evidence>
<dbReference type="GO" id="GO:0000155">
    <property type="term" value="F:phosphorelay sensor kinase activity"/>
    <property type="evidence" value="ECO:0007669"/>
    <property type="project" value="InterPro"/>
</dbReference>
<evidence type="ECO:0000256" key="10">
    <source>
        <dbReference type="ARBA" id="ARBA00023170"/>
    </source>
</evidence>
<dbReference type="CDD" id="cd17546">
    <property type="entry name" value="REC_hyHK_CKI1_RcsC-like"/>
    <property type="match status" value="1"/>
</dbReference>
<evidence type="ECO:0000256" key="2">
    <source>
        <dbReference type="ARBA" id="ARBA00022553"/>
    </source>
</evidence>
<evidence type="ECO:0000256" key="7">
    <source>
        <dbReference type="ARBA" id="ARBA00022840"/>
    </source>
</evidence>
<dbReference type="Gene3D" id="3.30.565.10">
    <property type="entry name" value="Histidine kinase-like ATPase, C-terminal domain"/>
    <property type="match status" value="1"/>
</dbReference>
<dbReference type="GO" id="GO:0006355">
    <property type="term" value="P:regulation of DNA-templated transcription"/>
    <property type="evidence" value="ECO:0007669"/>
    <property type="project" value="InterPro"/>
</dbReference>
<feature type="region of interest" description="Disordered" evidence="12">
    <location>
        <begin position="309"/>
        <end position="347"/>
    </location>
</feature>
<dbReference type="OrthoDB" id="2015534at2759"/>
<dbReference type="Gene3D" id="1.10.287.130">
    <property type="match status" value="1"/>
</dbReference>
<accession>A0A0C9V4D1</accession>
<dbReference type="Pfam" id="PF00072">
    <property type="entry name" value="Response_reg"/>
    <property type="match status" value="1"/>
</dbReference>
<dbReference type="PROSITE" id="PS50110">
    <property type="entry name" value="RESPONSE_REGULATORY"/>
    <property type="match status" value="1"/>
</dbReference>
<dbReference type="InterPro" id="IPR016132">
    <property type="entry name" value="Phyto_chromo_attachment"/>
</dbReference>
<dbReference type="SUPFAM" id="SSF55874">
    <property type="entry name" value="ATPase domain of HSP90 chaperone/DNA topoisomerase II/histidine kinase"/>
    <property type="match status" value="1"/>
</dbReference>
<feature type="compositionally biased region" description="Polar residues" evidence="12">
    <location>
        <begin position="1152"/>
        <end position="1166"/>
    </location>
</feature>
<dbReference type="SMART" id="SM00387">
    <property type="entry name" value="HATPase_c"/>
    <property type="match status" value="1"/>
</dbReference>
<organism evidence="16 17">
    <name type="scientific">Hydnomerulius pinastri MD-312</name>
    <dbReference type="NCBI Taxonomy" id="994086"/>
    <lineage>
        <taxon>Eukaryota</taxon>
        <taxon>Fungi</taxon>
        <taxon>Dikarya</taxon>
        <taxon>Basidiomycota</taxon>
        <taxon>Agaricomycotina</taxon>
        <taxon>Agaricomycetes</taxon>
        <taxon>Agaricomycetidae</taxon>
        <taxon>Boletales</taxon>
        <taxon>Boletales incertae sedis</taxon>
        <taxon>Leucogyrophana</taxon>
    </lineage>
</organism>
<evidence type="ECO:0000256" key="11">
    <source>
        <dbReference type="PROSITE-ProRule" id="PRU00169"/>
    </source>
</evidence>
<evidence type="ECO:0000313" key="17">
    <source>
        <dbReference type="Proteomes" id="UP000053820"/>
    </source>
</evidence>
<dbReference type="GO" id="GO:0005524">
    <property type="term" value="F:ATP binding"/>
    <property type="evidence" value="ECO:0007669"/>
    <property type="project" value="UniProtKB-KW"/>
</dbReference>
<feature type="compositionally biased region" description="Low complexity" evidence="12">
    <location>
        <begin position="1168"/>
        <end position="1179"/>
    </location>
</feature>
<dbReference type="InterPro" id="IPR029016">
    <property type="entry name" value="GAF-like_dom_sf"/>
</dbReference>
<dbReference type="InterPro" id="IPR013654">
    <property type="entry name" value="PAS_2"/>
</dbReference>
<dbReference type="Pfam" id="PF01590">
    <property type="entry name" value="GAF"/>
    <property type="match status" value="1"/>
</dbReference>
<reference evidence="16 17" key="1">
    <citation type="submission" date="2014-04" db="EMBL/GenBank/DDBJ databases">
        <title>Evolutionary Origins and Diversification of the Mycorrhizal Mutualists.</title>
        <authorList>
            <consortium name="DOE Joint Genome Institute"/>
            <consortium name="Mycorrhizal Genomics Consortium"/>
            <person name="Kohler A."/>
            <person name="Kuo A."/>
            <person name="Nagy L.G."/>
            <person name="Floudas D."/>
            <person name="Copeland A."/>
            <person name="Barry K.W."/>
            <person name="Cichocki N."/>
            <person name="Veneault-Fourrey C."/>
            <person name="LaButti K."/>
            <person name="Lindquist E.A."/>
            <person name="Lipzen A."/>
            <person name="Lundell T."/>
            <person name="Morin E."/>
            <person name="Murat C."/>
            <person name="Riley R."/>
            <person name="Ohm R."/>
            <person name="Sun H."/>
            <person name="Tunlid A."/>
            <person name="Henrissat B."/>
            <person name="Grigoriev I.V."/>
            <person name="Hibbett D.S."/>
            <person name="Martin F."/>
        </authorList>
    </citation>
    <scope>NUCLEOTIDE SEQUENCE [LARGE SCALE GENOMIC DNA]</scope>
    <source>
        <strain evidence="16 17">MD-312</strain>
    </source>
</reference>
<keyword evidence="4" id="KW-0808">Transferase</keyword>
<evidence type="ECO:0000256" key="6">
    <source>
        <dbReference type="ARBA" id="ARBA00022777"/>
    </source>
</evidence>
<keyword evidence="8" id="KW-0157">Chromophore</keyword>
<evidence type="ECO:0000256" key="12">
    <source>
        <dbReference type="SAM" id="MobiDB-lite"/>
    </source>
</evidence>
<keyword evidence="3" id="KW-0716">Sensory transduction</keyword>
<keyword evidence="17" id="KW-1185">Reference proteome</keyword>
<dbReference type="Gene3D" id="3.30.450.270">
    <property type="match status" value="1"/>
</dbReference>
<evidence type="ECO:0000256" key="4">
    <source>
        <dbReference type="ARBA" id="ARBA00022679"/>
    </source>
</evidence>
<keyword evidence="2 11" id="KW-0597">Phosphoprotein</keyword>
<feature type="domain" description="Response regulatory" evidence="15">
    <location>
        <begin position="1183"/>
        <end position="1315"/>
    </location>
</feature>
<keyword evidence="7" id="KW-0067">ATP-binding</keyword>
<dbReference type="InterPro" id="IPR003594">
    <property type="entry name" value="HATPase_dom"/>
</dbReference>
<dbReference type="PANTHER" id="PTHR43065">
    <property type="entry name" value="SENSOR HISTIDINE KINASE"/>
    <property type="match status" value="1"/>
</dbReference>
<dbReference type="InterPro" id="IPR013515">
    <property type="entry name" value="Phytochrome_cen-reg"/>
</dbReference>
<dbReference type="PRINTS" id="PR00344">
    <property type="entry name" value="BCTRLSENSOR"/>
</dbReference>
<dbReference type="InterPro" id="IPR036097">
    <property type="entry name" value="HisK_dim/P_sf"/>
</dbReference>
<keyword evidence="10" id="KW-0675">Receptor</keyword>
<dbReference type="InterPro" id="IPR036890">
    <property type="entry name" value="HATPase_C_sf"/>
</dbReference>
<dbReference type="Gene3D" id="3.30.450.20">
    <property type="entry name" value="PAS domain"/>
    <property type="match status" value="1"/>
</dbReference>
<dbReference type="Gene3D" id="3.40.50.2300">
    <property type="match status" value="1"/>
</dbReference>
<dbReference type="Pfam" id="PF00512">
    <property type="entry name" value="HisKA"/>
    <property type="match status" value="1"/>
</dbReference>
<keyword evidence="1" id="KW-0600">Photoreceptor protein</keyword>
<keyword evidence="6" id="KW-0418">Kinase</keyword>
<dbReference type="InterPro" id="IPR004358">
    <property type="entry name" value="Sig_transdc_His_kin-like_C"/>
</dbReference>
<evidence type="ECO:0000256" key="8">
    <source>
        <dbReference type="ARBA" id="ARBA00022991"/>
    </source>
</evidence>
<dbReference type="Pfam" id="PF02518">
    <property type="entry name" value="HATPase_c"/>
    <property type="match status" value="1"/>
</dbReference>
<protein>
    <recommendedName>
        <fullName evidence="18">Phytochrome</fullName>
    </recommendedName>
</protein>
<dbReference type="SUPFAM" id="SSF55785">
    <property type="entry name" value="PYP-like sensor domain (PAS domain)"/>
    <property type="match status" value="1"/>
</dbReference>
<evidence type="ECO:0000313" key="16">
    <source>
        <dbReference type="EMBL" id="KIJ60294.1"/>
    </source>
</evidence>
<feature type="compositionally biased region" description="Polar residues" evidence="12">
    <location>
        <begin position="310"/>
        <end position="338"/>
    </location>
</feature>
<evidence type="ECO:0000259" key="13">
    <source>
        <dbReference type="PROSITE" id="PS50046"/>
    </source>
</evidence>
<feature type="region of interest" description="Disordered" evidence="12">
    <location>
        <begin position="111"/>
        <end position="130"/>
    </location>
</feature>
<evidence type="ECO:0000256" key="5">
    <source>
        <dbReference type="ARBA" id="ARBA00022741"/>
    </source>
</evidence>
<dbReference type="InterPro" id="IPR043150">
    <property type="entry name" value="Phytochrome_PHY_sf"/>
</dbReference>
<feature type="compositionally biased region" description="Basic residues" evidence="12">
    <location>
        <begin position="412"/>
        <end position="422"/>
    </location>
</feature>
<dbReference type="InterPro" id="IPR035965">
    <property type="entry name" value="PAS-like_dom_sf"/>
</dbReference>
<dbReference type="Pfam" id="PF08446">
    <property type="entry name" value="PAS_2"/>
    <property type="match status" value="1"/>
</dbReference>
<evidence type="ECO:0000259" key="14">
    <source>
        <dbReference type="PROSITE" id="PS50109"/>
    </source>
</evidence>
<gene>
    <name evidence="16" type="ORF">HYDPIDRAFT_99027</name>
</gene>
<name>A0A0C9V4D1_9AGAM</name>
<feature type="region of interest" description="Disordered" evidence="12">
    <location>
        <begin position="31"/>
        <end position="98"/>
    </location>
</feature>
<feature type="compositionally biased region" description="Polar residues" evidence="12">
    <location>
        <begin position="38"/>
        <end position="49"/>
    </location>
</feature>
<dbReference type="InterPro" id="IPR003018">
    <property type="entry name" value="GAF"/>
</dbReference>
<feature type="domain" description="Phytochrome chromophore attachment site" evidence="13">
    <location>
        <begin position="449"/>
        <end position="611"/>
    </location>
</feature>
<keyword evidence="5" id="KW-0547">Nucleotide-binding</keyword>
<dbReference type="InterPro" id="IPR005467">
    <property type="entry name" value="His_kinase_dom"/>
</dbReference>
<proteinExistence type="predicted"/>
<dbReference type="SMART" id="SM00388">
    <property type="entry name" value="HisKA"/>
    <property type="match status" value="1"/>
</dbReference>